<evidence type="ECO:0000313" key="8">
    <source>
        <dbReference type="EMBL" id="KAH6661304.1"/>
    </source>
</evidence>
<dbReference type="Proteomes" id="UP000758603">
    <property type="component" value="Unassembled WGS sequence"/>
</dbReference>
<dbReference type="PANTHER" id="PTHR12618">
    <property type="entry name" value="PHD AND RING FINGER DOMAIN-CONTAINING PROTEIN 1"/>
    <property type="match status" value="1"/>
</dbReference>
<evidence type="ECO:0000256" key="1">
    <source>
        <dbReference type="ARBA" id="ARBA00022723"/>
    </source>
</evidence>
<dbReference type="OrthoDB" id="8062037at2759"/>
<proteinExistence type="predicted"/>
<dbReference type="EMBL" id="JAGPXC010000001">
    <property type="protein sequence ID" value="KAH6661304.1"/>
    <property type="molecule type" value="Genomic_DNA"/>
</dbReference>
<comment type="caution">
    <text evidence="8">The sequence shown here is derived from an EMBL/GenBank/DDBJ whole genome shotgun (WGS) entry which is preliminary data.</text>
</comment>
<evidence type="ECO:0000313" key="9">
    <source>
        <dbReference type="Proteomes" id="UP000758603"/>
    </source>
</evidence>
<dbReference type="GeneID" id="70135448"/>
<evidence type="ECO:0008006" key="10">
    <source>
        <dbReference type="Google" id="ProtNLM"/>
    </source>
</evidence>
<dbReference type="RefSeq" id="XP_045965435.1">
    <property type="nucleotide sequence ID" value="XM_046106557.1"/>
</dbReference>
<feature type="region of interest" description="Disordered" evidence="5">
    <location>
        <begin position="21"/>
        <end position="60"/>
    </location>
</feature>
<dbReference type="SUPFAM" id="SSF57850">
    <property type="entry name" value="RING/U-box"/>
    <property type="match status" value="1"/>
</dbReference>
<evidence type="ECO:0000256" key="3">
    <source>
        <dbReference type="ARBA" id="ARBA00022833"/>
    </source>
</evidence>
<organism evidence="8 9">
    <name type="scientific">Truncatella angustata</name>
    <dbReference type="NCBI Taxonomy" id="152316"/>
    <lineage>
        <taxon>Eukaryota</taxon>
        <taxon>Fungi</taxon>
        <taxon>Dikarya</taxon>
        <taxon>Ascomycota</taxon>
        <taxon>Pezizomycotina</taxon>
        <taxon>Sordariomycetes</taxon>
        <taxon>Xylariomycetidae</taxon>
        <taxon>Amphisphaeriales</taxon>
        <taxon>Sporocadaceae</taxon>
        <taxon>Truncatella</taxon>
    </lineage>
</organism>
<dbReference type="PROSITE" id="PS50016">
    <property type="entry name" value="ZF_PHD_2"/>
    <property type="match status" value="1"/>
</dbReference>
<dbReference type="GO" id="GO:0008270">
    <property type="term" value="F:zinc ion binding"/>
    <property type="evidence" value="ECO:0007669"/>
    <property type="project" value="UniProtKB-KW"/>
</dbReference>
<dbReference type="InterPro" id="IPR047157">
    <property type="entry name" value="PHRF1/Atg35"/>
</dbReference>
<feature type="compositionally biased region" description="Low complexity" evidence="5">
    <location>
        <begin position="402"/>
        <end position="426"/>
    </location>
</feature>
<keyword evidence="3" id="KW-0862">Zinc</keyword>
<gene>
    <name evidence="8" type="ORF">BKA67DRAFT_654425</name>
</gene>
<dbReference type="Gene3D" id="3.30.40.10">
    <property type="entry name" value="Zinc/RING finger domain, C3HC4 (zinc finger)"/>
    <property type="match status" value="2"/>
</dbReference>
<feature type="compositionally biased region" description="Polar residues" evidence="5">
    <location>
        <begin position="23"/>
        <end position="60"/>
    </location>
</feature>
<dbReference type="Pfam" id="PF13639">
    <property type="entry name" value="zf-RING_2"/>
    <property type="match status" value="1"/>
</dbReference>
<evidence type="ECO:0000256" key="4">
    <source>
        <dbReference type="PROSITE-ProRule" id="PRU00175"/>
    </source>
</evidence>
<dbReference type="InterPro" id="IPR011011">
    <property type="entry name" value="Znf_FYVE_PHD"/>
</dbReference>
<feature type="domain" description="RING-type" evidence="7">
    <location>
        <begin position="75"/>
        <end position="98"/>
    </location>
</feature>
<dbReference type="Pfam" id="PF00628">
    <property type="entry name" value="PHD"/>
    <property type="match status" value="1"/>
</dbReference>
<keyword evidence="1" id="KW-0479">Metal-binding</keyword>
<dbReference type="InterPro" id="IPR001841">
    <property type="entry name" value="Znf_RING"/>
</dbReference>
<dbReference type="AlphaFoldDB" id="A0A9P8V0M1"/>
<dbReference type="SUPFAM" id="SSF57903">
    <property type="entry name" value="FYVE/PHD zinc finger"/>
    <property type="match status" value="1"/>
</dbReference>
<sequence>MADQCIVCLENLDVHPLAGTVSPVEQSNEPPGLHSSEQLVPESTTRAPVQAHPTSITNGKATTVDDTKIAEIEICGHILHDSCLREWTGKANSCPICRQSFNLVNVYDRVGGTKLSSYTVEDKKQVAEFDAQAWLDENPEDEEPAQPCIICQNPEHEELTLLCDNCDAPYHTYCVGLDCVPRRHWLCMECNAQYRALLGEELEDADEDELEHGRSDYLPRTQATMRRARRRARSDEWQGAWGQIASHIFDALELDLDNHDDDEDVQNFRVAQRVQQRERQEYQRWQQRLNIASRLGAGDTFASNLARGLPQRAQPHRQPTRPPPPPPETADARRAWGALEAAMEVDSSSNGTTANHRKRKSRSATASPREPAPEPERRLKRPRTRRMPQSGEPSSSRQNREPSTANHAPAAVAAAAASSSSSLASPRQPPVFPAQAGAPTFLSSLLKEVEASTPSDDENVRNFLGSLARPSADASSPAGSPSPSGPSSPRALSATPPPRGIADRPGSPLTLSSHIEPMYPSMANFSPSRTRMSSDQSGSDSEPACRHRPNGASYQSRIRNPQPRRRNPVNINTDVHHHHSRSPESSPTRESLPLKTKESISAVIKEALKPHYKSGSITADQYTIINRDLSRRLYKEVPEESLSEETRRHCEKIANNEVAKAISELKEINV</sequence>
<evidence type="ECO:0000259" key="6">
    <source>
        <dbReference type="PROSITE" id="PS50016"/>
    </source>
</evidence>
<evidence type="ECO:0000256" key="2">
    <source>
        <dbReference type="ARBA" id="ARBA00022771"/>
    </source>
</evidence>
<dbReference type="SMART" id="SM00184">
    <property type="entry name" value="RING"/>
    <property type="match status" value="2"/>
</dbReference>
<dbReference type="PANTHER" id="PTHR12618:SF20">
    <property type="entry name" value="PHD AND RING FINGER DOMAIN-CONTAINING PROTEIN 1"/>
    <property type="match status" value="1"/>
</dbReference>
<dbReference type="SMART" id="SM00249">
    <property type="entry name" value="PHD"/>
    <property type="match status" value="1"/>
</dbReference>
<protein>
    <recommendedName>
        <fullName evidence="10">PHD and RING finger domain-containing protein</fullName>
    </recommendedName>
</protein>
<dbReference type="PROSITE" id="PS01359">
    <property type="entry name" value="ZF_PHD_1"/>
    <property type="match status" value="1"/>
</dbReference>
<dbReference type="InterPro" id="IPR013083">
    <property type="entry name" value="Znf_RING/FYVE/PHD"/>
</dbReference>
<feature type="compositionally biased region" description="Polar residues" evidence="5">
    <location>
        <begin position="523"/>
        <end position="540"/>
    </location>
</feature>
<dbReference type="InterPro" id="IPR019786">
    <property type="entry name" value="Zinc_finger_PHD-type_CS"/>
</dbReference>
<reference evidence="8" key="1">
    <citation type="journal article" date="2021" name="Nat. Commun.">
        <title>Genetic determinants of endophytism in the Arabidopsis root mycobiome.</title>
        <authorList>
            <person name="Mesny F."/>
            <person name="Miyauchi S."/>
            <person name="Thiergart T."/>
            <person name="Pickel B."/>
            <person name="Atanasova L."/>
            <person name="Karlsson M."/>
            <person name="Huettel B."/>
            <person name="Barry K.W."/>
            <person name="Haridas S."/>
            <person name="Chen C."/>
            <person name="Bauer D."/>
            <person name="Andreopoulos W."/>
            <person name="Pangilinan J."/>
            <person name="LaButti K."/>
            <person name="Riley R."/>
            <person name="Lipzen A."/>
            <person name="Clum A."/>
            <person name="Drula E."/>
            <person name="Henrissat B."/>
            <person name="Kohler A."/>
            <person name="Grigoriev I.V."/>
            <person name="Martin F.M."/>
            <person name="Hacquard S."/>
        </authorList>
    </citation>
    <scope>NUCLEOTIDE SEQUENCE</scope>
    <source>
        <strain evidence="8">MPI-SDFR-AT-0073</strain>
    </source>
</reference>
<feature type="region of interest" description="Disordered" evidence="5">
    <location>
        <begin position="449"/>
        <end position="594"/>
    </location>
</feature>
<accession>A0A9P8V0M1</accession>
<evidence type="ECO:0000259" key="7">
    <source>
        <dbReference type="PROSITE" id="PS50089"/>
    </source>
</evidence>
<keyword evidence="2 4" id="KW-0863">Zinc-finger</keyword>
<feature type="compositionally biased region" description="Low complexity" evidence="5">
    <location>
        <begin position="466"/>
        <end position="494"/>
    </location>
</feature>
<feature type="region of interest" description="Disordered" evidence="5">
    <location>
        <begin position="310"/>
        <end position="436"/>
    </location>
</feature>
<evidence type="ECO:0000256" key="5">
    <source>
        <dbReference type="SAM" id="MobiDB-lite"/>
    </source>
</evidence>
<dbReference type="InterPro" id="IPR019787">
    <property type="entry name" value="Znf_PHD-finger"/>
</dbReference>
<name>A0A9P8V0M1_9PEZI</name>
<keyword evidence="9" id="KW-1185">Reference proteome</keyword>
<dbReference type="PROSITE" id="PS50089">
    <property type="entry name" value="ZF_RING_2"/>
    <property type="match status" value="1"/>
</dbReference>
<feature type="domain" description="PHD-type" evidence="6">
    <location>
        <begin position="145"/>
        <end position="193"/>
    </location>
</feature>
<dbReference type="InterPro" id="IPR001965">
    <property type="entry name" value="Znf_PHD"/>
</dbReference>